<evidence type="ECO:0000313" key="2">
    <source>
        <dbReference type="Proteomes" id="UP000318126"/>
    </source>
</evidence>
<keyword evidence="2" id="KW-1185">Reference proteome</keyword>
<proteinExistence type="predicted"/>
<protein>
    <submittedName>
        <fullName evidence="1">Cation transporter</fullName>
    </submittedName>
</protein>
<accession>A0A553JRB7</accession>
<gene>
    <name evidence="1" type="ORF">FN961_06685</name>
</gene>
<comment type="caution">
    <text evidence="1">The sequence shown here is derived from an EMBL/GenBank/DDBJ whole genome shotgun (WGS) entry which is preliminary data.</text>
</comment>
<sequence length="124" mass="13832">MSNVDHRPGVKEINLVNRRLRLEGITEKNKAVIVSEIDALLGIEHVSFDESTETLSVAYDATHCDLTGIEALLQAHGADTSNGIWTKIKEGYYKFVDQNIKDNDEHDPHCCNAMPKTLPGSRKK</sequence>
<dbReference type="EMBL" id="VKGK01000006">
    <property type="protein sequence ID" value="TRY14998.1"/>
    <property type="molecule type" value="Genomic_DNA"/>
</dbReference>
<reference evidence="2" key="1">
    <citation type="submission" date="2019-07" db="EMBL/GenBank/DDBJ databases">
        <title>Shewanella sp. YLB-08 draft genomic sequence.</title>
        <authorList>
            <person name="Yu L."/>
        </authorList>
    </citation>
    <scope>NUCLEOTIDE SEQUENCE [LARGE SCALE GENOMIC DNA]</scope>
    <source>
        <strain evidence="2">JCM 20706</strain>
    </source>
</reference>
<dbReference type="AlphaFoldDB" id="A0A553JRB7"/>
<dbReference type="OrthoDB" id="5822659at2"/>
<name>A0A553JRB7_SHEHA</name>
<dbReference type="Proteomes" id="UP000318126">
    <property type="component" value="Unassembled WGS sequence"/>
</dbReference>
<dbReference type="RefSeq" id="WP_143563786.1">
    <property type="nucleotide sequence ID" value="NZ_BMPL01000005.1"/>
</dbReference>
<organism evidence="1 2">
    <name type="scientific">Shewanella hanedai</name>
    <name type="common">Alteromonas hanedai</name>
    <dbReference type="NCBI Taxonomy" id="25"/>
    <lineage>
        <taxon>Bacteria</taxon>
        <taxon>Pseudomonadati</taxon>
        <taxon>Pseudomonadota</taxon>
        <taxon>Gammaproteobacteria</taxon>
        <taxon>Alteromonadales</taxon>
        <taxon>Shewanellaceae</taxon>
        <taxon>Shewanella</taxon>
    </lineage>
</organism>
<evidence type="ECO:0000313" key="1">
    <source>
        <dbReference type="EMBL" id="TRY14998.1"/>
    </source>
</evidence>